<keyword evidence="1" id="KW-0808">Transferase</keyword>
<evidence type="ECO:0000256" key="1">
    <source>
        <dbReference type="ARBA" id="ARBA00022679"/>
    </source>
</evidence>
<evidence type="ECO:0000259" key="4">
    <source>
        <dbReference type="Pfam" id="PF25441"/>
    </source>
</evidence>
<evidence type="ECO:0000256" key="3">
    <source>
        <dbReference type="SAM" id="MobiDB-lite"/>
    </source>
</evidence>
<dbReference type="InterPro" id="IPR039741">
    <property type="entry name" value="UDP-sugar_pyrophosphorylase"/>
</dbReference>
<sequence length="796" mass="86560">MQHARPPAASISQQASSSSMSLSASPAAAKWKACTRRRCHTQSAPIQNSTNSLGSRGGVQSRSVCAPLQVANVQVAESRGSVREGHRGLGKEGKQAHLPVLFPPPSHQPSCPAHSPVVLQPPQPLHAQLLHLNALKADLSRCNSLSEKVNLLGSKPGVRAFLRANSAKPVLKCLPRLRLHEQYVLLCLPAMGQEHVLIQPSGTATARGGTSSVMAPLAELAALLMRVDQFYDSIGGLVGYQAKSIELILEGTGEQQPQQAQEEVSYHVPHALDLAGEGGREVGEQVAMQGLLALPDMAEIYPVGGAGDRLGLECEATGECLPAAMLPYGGRTMMEGLIRDLQAREHLYFRLTGKQVTTPVAIMTSDAKGNHRRMLELMESVDWFGRGKDSFRLFRQPLVPVISVEDGQWLLSDAMQLMAKPGGHGAIWKLMRDEGVFAWLQQQGRKAALVRQISNPMAGTDTTLLALAGRGQQQRSSFGFMSCDRAVGASEGCNALQERKRWEGGAWKYEYGYTNIEYTEFGRLGMSDQPTEHNSTTSKFPANTNVLYVNLDDALRVVEQAVTVGSSEQLMPGLIFNRNKAINYKDPLRGTPAQRMLAGRMECTMQNIADYMTDRKSEALQPTDPACNQLSTFLVYNERRKVTSSAKKRREQGSTKISQTPDGSFYDLQRNAWHLLQQCGVAAPPIVSVEQYLQNGPGFLFLFNPALGPLWDVVSQKIRGGELKPGAELVLEVAEASLEGVTVDGSLLVYADHALGHREATPASPTHASTAAALHRPWRHHSSSSSSSSKSRHSKQ</sequence>
<dbReference type="Pfam" id="PF25441">
    <property type="entry name" value="Hexapep_UGP3_C"/>
    <property type="match status" value="1"/>
</dbReference>
<dbReference type="Pfam" id="PF01704">
    <property type="entry name" value="UDPGP"/>
    <property type="match status" value="1"/>
</dbReference>
<feature type="domain" description="UGP3-like C-terminal hexapeptide repeats" evidence="4">
    <location>
        <begin position="718"/>
        <end position="761"/>
    </location>
</feature>
<dbReference type="PANTHER" id="PTHR11952">
    <property type="entry name" value="UDP- GLUCOSE PYROPHOSPHORYLASE"/>
    <property type="match status" value="1"/>
</dbReference>
<dbReference type="PANTHER" id="PTHR11952:SF14">
    <property type="entry name" value="UTP--GLUCOSE-1-PHOSPHATE URIDYLYLTRANSFERASE 3, CHLOROPLASTIC"/>
    <property type="match status" value="1"/>
</dbReference>
<accession>A0A7S3QX17</accession>
<name>A0A7S3QX17_DUNTE</name>
<dbReference type="GO" id="GO:0006048">
    <property type="term" value="P:UDP-N-acetylglucosamine biosynthetic process"/>
    <property type="evidence" value="ECO:0007669"/>
    <property type="project" value="TreeGrafter"/>
</dbReference>
<dbReference type="InterPro" id="IPR029044">
    <property type="entry name" value="Nucleotide-diphossugar_trans"/>
</dbReference>
<proteinExistence type="predicted"/>
<dbReference type="SUPFAM" id="SSF53448">
    <property type="entry name" value="Nucleotide-diphospho-sugar transferases"/>
    <property type="match status" value="1"/>
</dbReference>
<protein>
    <recommendedName>
        <fullName evidence="4">UGP3-like C-terminal hexapeptide repeats domain-containing protein</fullName>
    </recommendedName>
</protein>
<dbReference type="EMBL" id="HBIP01018568">
    <property type="protein sequence ID" value="CAE0495893.1"/>
    <property type="molecule type" value="Transcribed_RNA"/>
</dbReference>
<dbReference type="InterPro" id="IPR002618">
    <property type="entry name" value="UDPGP_fam"/>
</dbReference>
<dbReference type="InterPro" id="IPR057388">
    <property type="entry name" value="Hexapep_UGP3_C"/>
</dbReference>
<feature type="region of interest" description="Disordered" evidence="3">
    <location>
        <begin position="759"/>
        <end position="796"/>
    </location>
</feature>
<feature type="region of interest" description="Disordered" evidence="3">
    <location>
        <begin position="1"/>
        <end position="23"/>
    </location>
</feature>
<feature type="compositionally biased region" description="Low complexity" evidence="3">
    <location>
        <begin position="761"/>
        <end position="773"/>
    </location>
</feature>
<evidence type="ECO:0000313" key="5">
    <source>
        <dbReference type="EMBL" id="CAE0495893.1"/>
    </source>
</evidence>
<dbReference type="GO" id="GO:0003977">
    <property type="term" value="F:UDP-N-acetylglucosamine diphosphorylase activity"/>
    <property type="evidence" value="ECO:0007669"/>
    <property type="project" value="TreeGrafter"/>
</dbReference>
<dbReference type="Gene3D" id="3.90.550.10">
    <property type="entry name" value="Spore Coat Polysaccharide Biosynthesis Protein SpsA, Chain A"/>
    <property type="match status" value="1"/>
</dbReference>
<keyword evidence="2" id="KW-0548">Nucleotidyltransferase</keyword>
<organism evidence="5">
    <name type="scientific">Dunaliella tertiolecta</name>
    <name type="common">Green alga</name>
    <dbReference type="NCBI Taxonomy" id="3047"/>
    <lineage>
        <taxon>Eukaryota</taxon>
        <taxon>Viridiplantae</taxon>
        <taxon>Chlorophyta</taxon>
        <taxon>core chlorophytes</taxon>
        <taxon>Chlorophyceae</taxon>
        <taxon>CS clade</taxon>
        <taxon>Chlamydomonadales</taxon>
        <taxon>Dunaliellaceae</taxon>
        <taxon>Dunaliella</taxon>
    </lineage>
</organism>
<evidence type="ECO:0000256" key="2">
    <source>
        <dbReference type="ARBA" id="ARBA00022695"/>
    </source>
</evidence>
<dbReference type="AlphaFoldDB" id="A0A7S3QX17"/>
<reference evidence="5" key="1">
    <citation type="submission" date="2021-01" db="EMBL/GenBank/DDBJ databases">
        <authorList>
            <person name="Corre E."/>
            <person name="Pelletier E."/>
            <person name="Niang G."/>
            <person name="Scheremetjew M."/>
            <person name="Finn R."/>
            <person name="Kale V."/>
            <person name="Holt S."/>
            <person name="Cochrane G."/>
            <person name="Meng A."/>
            <person name="Brown T."/>
            <person name="Cohen L."/>
        </authorList>
    </citation>
    <scope>NUCLEOTIDE SEQUENCE</scope>
    <source>
        <strain evidence="5">CCMP1320</strain>
    </source>
</reference>
<gene>
    <name evidence="5" type="ORF">DTER00134_LOCUS10966</name>
</gene>